<dbReference type="EMBL" id="LR877157">
    <property type="protein sequence ID" value="CAD2219404.1"/>
    <property type="molecule type" value="Genomic_DNA"/>
</dbReference>
<dbReference type="Proteomes" id="UP000515908">
    <property type="component" value="Chromosome 13"/>
</dbReference>
<dbReference type="AlphaFoldDB" id="A0A7G2CKG5"/>
<dbReference type="VEuPathDB" id="TriTrypDB:ADEAN_000690900"/>
<dbReference type="Gene3D" id="3.40.50.300">
    <property type="entry name" value="P-loop containing nucleotide triphosphate hydrolases"/>
    <property type="match status" value="2"/>
</dbReference>
<keyword evidence="1 5" id="KW-0547">Nucleotide-binding</keyword>
<sequence>MERLLRVSEEYVKVKSAPPLTRHVVGFIVSPSRTLAEQTFVVGRNRSARFPYNIQFVLCGGVVSKPRDAMEKMLTTPRDLLDLCAQLNIAGQTEPEVKLFSTPANRFVLVVDEADLVFNNGTMRGSVEKFVTDCHQARVKLDFCCVGATVSTSPFAQEYFTTAAKQFASTPHVISLQTDSSFLSQLQNRFVLCESHDFLSVLVRIINLHASKKHFVFFNDPKVLLFAHRLFRLLSGQPSRPLLYISNIFMMHEGMNESTRMDQYSKFLGHRTTSGKGPEGVQKKKVGEKSNQVFAGGLKRQGKPSLGSGAILLCTDIAAFGLDVRDVDYVCHFEPPATPQSYVHRVGRVGRMGLRGSSVLLLPVVLDKQAAVSSRERKTTTNRFNTITNTKGRGVEATGDSSLKEDLLRENHRLFITSLRELSNIEQFTLPPLAPIASTLRNIISGDAKLVKMAKEAAMKVCETSCVWFDPKLAVQSFLLD</sequence>
<dbReference type="GO" id="GO:0005524">
    <property type="term" value="F:ATP binding"/>
    <property type="evidence" value="ECO:0007669"/>
    <property type="project" value="UniProtKB-UniRule"/>
</dbReference>
<evidence type="ECO:0000259" key="6">
    <source>
        <dbReference type="PROSITE" id="PS51194"/>
    </source>
</evidence>
<evidence type="ECO:0000256" key="4">
    <source>
        <dbReference type="ARBA" id="ARBA00022884"/>
    </source>
</evidence>
<name>A0A7G2CKG5_9TRYP</name>
<dbReference type="PROSITE" id="PS51194">
    <property type="entry name" value="HELICASE_CTER"/>
    <property type="match status" value="1"/>
</dbReference>
<reference evidence="7 8" key="1">
    <citation type="submission" date="2020-08" db="EMBL/GenBank/DDBJ databases">
        <authorList>
            <person name="Newling K."/>
            <person name="Davey J."/>
            <person name="Forrester S."/>
        </authorList>
    </citation>
    <scope>NUCLEOTIDE SEQUENCE [LARGE SCALE GENOMIC DNA]</scope>
    <source>
        <strain evidence="8">Crithidia deanei Carvalho (ATCC PRA-265)</strain>
    </source>
</reference>
<evidence type="ECO:0000256" key="5">
    <source>
        <dbReference type="RuleBase" id="RU365068"/>
    </source>
</evidence>
<comment type="catalytic activity">
    <reaction evidence="5">
        <text>ATP + H2O = ADP + phosphate + H(+)</text>
        <dbReference type="Rhea" id="RHEA:13065"/>
        <dbReference type="ChEBI" id="CHEBI:15377"/>
        <dbReference type="ChEBI" id="CHEBI:15378"/>
        <dbReference type="ChEBI" id="CHEBI:30616"/>
        <dbReference type="ChEBI" id="CHEBI:43474"/>
        <dbReference type="ChEBI" id="CHEBI:456216"/>
        <dbReference type="EC" id="3.6.4.13"/>
    </reaction>
</comment>
<dbReference type="GO" id="GO:0003723">
    <property type="term" value="F:RNA binding"/>
    <property type="evidence" value="ECO:0007669"/>
    <property type="project" value="UniProtKB-UniRule"/>
</dbReference>
<evidence type="ECO:0000256" key="3">
    <source>
        <dbReference type="ARBA" id="ARBA00022840"/>
    </source>
</evidence>
<keyword evidence="8" id="KW-1185">Reference proteome</keyword>
<dbReference type="PANTHER" id="PTHR24031">
    <property type="entry name" value="RNA HELICASE"/>
    <property type="match status" value="1"/>
</dbReference>
<dbReference type="InterPro" id="IPR027417">
    <property type="entry name" value="P-loop_NTPase"/>
</dbReference>
<gene>
    <name evidence="7" type="ORF">ADEAN_000690900</name>
</gene>
<dbReference type="SUPFAM" id="SSF52540">
    <property type="entry name" value="P-loop containing nucleoside triphosphate hydrolases"/>
    <property type="match status" value="1"/>
</dbReference>
<keyword evidence="5 7" id="KW-0347">Helicase</keyword>
<evidence type="ECO:0000256" key="2">
    <source>
        <dbReference type="ARBA" id="ARBA00022801"/>
    </source>
</evidence>
<evidence type="ECO:0000256" key="1">
    <source>
        <dbReference type="ARBA" id="ARBA00022741"/>
    </source>
</evidence>
<dbReference type="EC" id="3.6.4.13" evidence="5"/>
<dbReference type="GO" id="GO:0016787">
    <property type="term" value="F:hydrolase activity"/>
    <property type="evidence" value="ECO:0007669"/>
    <property type="project" value="UniProtKB-KW"/>
</dbReference>
<comment type="similarity">
    <text evidence="5">Belongs to the DEAD box helicase family.</text>
</comment>
<proteinExistence type="inferred from homology"/>
<keyword evidence="4 5" id="KW-0694">RNA-binding</keyword>
<dbReference type="GO" id="GO:0003724">
    <property type="term" value="F:RNA helicase activity"/>
    <property type="evidence" value="ECO:0007669"/>
    <property type="project" value="UniProtKB-EC"/>
</dbReference>
<keyword evidence="2 5" id="KW-0378">Hydrolase</keyword>
<accession>A0A7G2CKG5</accession>
<dbReference type="Pfam" id="PF00271">
    <property type="entry name" value="Helicase_C"/>
    <property type="match status" value="1"/>
</dbReference>
<feature type="domain" description="Helicase C-terminal" evidence="6">
    <location>
        <begin position="229"/>
        <end position="408"/>
    </location>
</feature>
<organism evidence="7 8">
    <name type="scientific">Angomonas deanei</name>
    <dbReference type="NCBI Taxonomy" id="59799"/>
    <lineage>
        <taxon>Eukaryota</taxon>
        <taxon>Discoba</taxon>
        <taxon>Euglenozoa</taxon>
        <taxon>Kinetoplastea</taxon>
        <taxon>Metakinetoplastina</taxon>
        <taxon>Trypanosomatida</taxon>
        <taxon>Trypanosomatidae</taxon>
        <taxon>Strigomonadinae</taxon>
        <taxon>Angomonas</taxon>
    </lineage>
</organism>
<dbReference type="InterPro" id="IPR001650">
    <property type="entry name" value="Helicase_C-like"/>
</dbReference>
<dbReference type="SMART" id="SM00490">
    <property type="entry name" value="HELICc"/>
    <property type="match status" value="1"/>
</dbReference>
<comment type="function">
    <text evidence="5">RNA helicase.</text>
</comment>
<protein>
    <recommendedName>
        <fullName evidence="5">ATP-dependent RNA helicase</fullName>
        <ecNumber evidence="5">3.6.4.13</ecNumber>
    </recommendedName>
</protein>
<keyword evidence="3 5" id="KW-0067">ATP-binding</keyword>
<evidence type="ECO:0000313" key="7">
    <source>
        <dbReference type="EMBL" id="CAD2219404.1"/>
    </source>
</evidence>
<comment type="domain">
    <text evidence="5">The Q motif is unique to and characteristic of the DEAD box family of RNA helicases and controls ATP binding and hydrolysis.</text>
</comment>
<evidence type="ECO:0000313" key="8">
    <source>
        <dbReference type="Proteomes" id="UP000515908"/>
    </source>
</evidence>